<name>A0AAW2QHI2_SESRA</name>
<sequence>MMWHVNHQTEEGSICHPSDAKAWKHFDRTYPDFAVEPRNVRLSLYTDGFAPYGQYGHTYCCWLVILTPYNLPSGMCLSSDYMFLTIVIPGPSNTKRLIDVYLEPLIKELQNLWHISD</sequence>
<dbReference type="Pfam" id="PF02992">
    <property type="entry name" value="Transposase_21"/>
    <property type="match status" value="1"/>
</dbReference>
<evidence type="ECO:0000313" key="1">
    <source>
        <dbReference type="EMBL" id="KAL0367356.1"/>
    </source>
</evidence>
<comment type="caution">
    <text evidence="1">The sequence shown here is derived from an EMBL/GenBank/DDBJ whole genome shotgun (WGS) entry which is preliminary data.</text>
</comment>
<dbReference type="InterPro" id="IPR004242">
    <property type="entry name" value="Transposase_21"/>
</dbReference>
<reference evidence="1" key="1">
    <citation type="submission" date="2020-06" db="EMBL/GenBank/DDBJ databases">
        <authorList>
            <person name="Li T."/>
            <person name="Hu X."/>
            <person name="Zhang T."/>
            <person name="Song X."/>
            <person name="Zhang H."/>
            <person name="Dai N."/>
            <person name="Sheng W."/>
            <person name="Hou X."/>
            <person name="Wei L."/>
        </authorList>
    </citation>
    <scope>NUCLEOTIDE SEQUENCE</scope>
    <source>
        <strain evidence="1">G02</strain>
        <tissue evidence="1">Leaf</tissue>
    </source>
</reference>
<protein>
    <submittedName>
        <fullName evidence="1">Uncharacterized protein</fullName>
    </submittedName>
</protein>
<organism evidence="1">
    <name type="scientific">Sesamum radiatum</name>
    <name type="common">Black benniseed</name>
    <dbReference type="NCBI Taxonomy" id="300843"/>
    <lineage>
        <taxon>Eukaryota</taxon>
        <taxon>Viridiplantae</taxon>
        <taxon>Streptophyta</taxon>
        <taxon>Embryophyta</taxon>
        <taxon>Tracheophyta</taxon>
        <taxon>Spermatophyta</taxon>
        <taxon>Magnoliopsida</taxon>
        <taxon>eudicotyledons</taxon>
        <taxon>Gunneridae</taxon>
        <taxon>Pentapetalae</taxon>
        <taxon>asterids</taxon>
        <taxon>lamiids</taxon>
        <taxon>Lamiales</taxon>
        <taxon>Pedaliaceae</taxon>
        <taxon>Sesamum</taxon>
    </lineage>
</organism>
<gene>
    <name evidence="1" type="ORF">Sradi_3625700</name>
</gene>
<reference evidence="1" key="2">
    <citation type="journal article" date="2024" name="Plant">
        <title>Genomic evolution and insights into agronomic trait innovations of Sesamum species.</title>
        <authorList>
            <person name="Miao H."/>
            <person name="Wang L."/>
            <person name="Qu L."/>
            <person name="Liu H."/>
            <person name="Sun Y."/>
            <person name="Le M."/>
            <person name="Wang Q."/>
            <person name="Wei S."/>
            <person name="Zheng Y."/>
            <person name="Lin W."/>
            <person name="Duan Y."/>
            <person name="Cao H."/>
            <person name="Xiong S."/>
            <person name="Wang X."/>
            <person name="Wei L."/>
            <person name="Li C."/>
            <person name="Ma Q."/>
            <person name="Ju M."/>
            <person name="Zhao R."/>
            <person name="Li G."/>
            <person name="Mu C."/>
            <person name="Tian Q."/>
            <person name="Mei H."/>
            <person name="Zhang T."/>
            <person name="Gao T."/>
            <person name="Zhang H."/>
        </authorList>
    </citation>
    <scope>NUCLEOTIDE SEQUENCE</scope>
    <source>
        <strain evidence="1">G02</strain>
    </source>
</reference>
<dbReference type="EMBL" id="JACGWJ010000015">
    <property type="protein sequence ID" value="KAL0367356.1"/>
    <property type="molecule type" value="Genomic_DNA"/>
</dbReference>
<proteinExistence type="predicted"/>
<accession>A0AAW2QHI2</accession>
<dbReference type="AlphaFoldDB" id="A0AAW2QHI2"/>